<name>A0A1H6Q2C9_9GAMM</name>
<gene>
    <name evidence="1" type="ORF">SAMN04487997_0320</name>
</gene>
<evidence type="ECO:0000313" key="1">
    <source>
        <dbReference type="EMBL" id="SEI37993.1"/>
    </source>
</evidence>
<organism evidence="1 2">
    <name type="scientific">Frateuria terrea</name>
    <dbReference type="NCBI Taxonomy" id="529704"/>
    <lineage>
        <taxon>Bacteria</taxon>
        <taxon>Pseudomonadati</taxon>
        <taxon>Pseudomonadota</taxon>
        <taxon>Gammaproteobacteria</taxon>
        <taxon>Lysobacterales</taxon>
        <taxon>Rhodanobacteraceae</taxon>
        <taxon>Frateuria</taxon>
    </lineage>
</organism>
<dbReference type="STRING" id="529704.SAMN02927913_0235"/>
<dbReference type="EMBL" id="FNYC01000001">
    <property type="protein sequence ID" value="SEI37993.1"/>
    <property type="molecule type" value="Genomic_DNA"/>
</dbReference>
<reference evidence="1 2" key="1">
    <citation type="submission" date="2016-10" db="EMBL/GenBank/DDBJ databases">
        <authorList>
            <person name="de Groot N.N."/>
        </authorList>
    </citation>
    <scope>NUCLEOTIDE SEQUENCE [LARGE SCALE GENOMIC DNA]</scope>
    <source>
        <strain evidence="1 2">DSM 26515</strain>
    </source>
</reference>
<accession>A0A1H6Q2C9</accession>
<dbReference type="AlphaFoldDB" id="A0A1H6Q2C9"/>
<keyword evidence="2" id="KW-1185">Reference proteome</keyword>
<evidence type="ECO:0008006" key="3">
    <source>
        <dbReference type="Google" id="ProtNLM"/>
    </source>
</evidence>
<evidence type="ECO:0000313" key="2">
    <source>
        <dbReference type="Proteomes" id="UP000199420"/>
    </source>
</evidence>
<proteinExistence type="predicted"/>
<dbReference type="OrthoDB" id="6708210at2"/>
<dbReference type="Proteomes" id="UP000199420">
    <property type="component" value="Unassembled WGS sequence"/>
</dbReference>
<protein>
    <recommendedName>
        <fullName evidence="3">Lipoprotein</fullName>
    </recommendedName>
</protein>
<sequence>MKRLICLAAIAAVAGCTSVKVKPVSSIGPGTEVCIVNNPKVIVEGFVDVVRDGFSRHGLPTKLVNEDAASTCDVTLTYTALRSWDFAPYLSHAELRLWKGGIQIGTAEYHLRGKGGWSLTKWQGVKAKMDPVVDQLLASVR</sequence>
<dbReference type="NCBIfam" id="NF040519">
    <property type="entry name" value="Sbal_3080_fam"/>
    <property type="match status" value="1"/>
</dbReference>
<dbReference type="RefSeq" id="WP_091332697.1">
    <property type="nucleotide sequence ID" value="NZ_FNYC01000001.1"/>
</dbReference>
<dbReference type="PROSITE" id="PS51257">
    <property type="entry name" value="PROKAR_LIPOPROTEIN"/>
    <property type="match status" value="1"/>
</dbReference>